<dbReference type="PANTHER" id="PTHR30055:SF234">
    <property type="entry name" value="HTH-TYPE TRANSCRIPTIONAL REGULATOR BETI"/>
    <property type="match status" value="1"/>
</dbReference>
<dbReference type="InterPro" id="IPR050109">
    <property type="entry name" value="HTH-type_TetR-like_transc_reg"/>
</dbReference>
<sequence>MEETRRARKKRQTRELLVRTAFRLFKEQGYEQTTIAQISAEADIATKTFFNYFSGKEDVVFTDAERYYELTLSVIEGRRPGERMGDLLLRTCELSLSAGYLAEGPMAGDRELTDVYRNLLATVPSVQAKGLHVLFDLQRRIADAFVAAFPDEIDWMTALAAVGAMTGSVGALGLVSMEMGQSDEELLATMRRAIDLVMRGLGTL</sequence>
<dbReference type="Gene3D" id="1.10.10.60">
    <property type="entry name" value="Homeodomain-like"/>
    <property type="match status" value="1"/>
</dbReference>
<protein>
    <submittedName>
        <fullName evidence="6">TetR family transcriptional regulator</fullName>
    </submittedName>
</protein>
<evidence type="ECO:0000259" key="5">
    <source>
        <dbReference type="PROSITE" id="PS50977"/>
    </source>
</evidence>
<dbReference type="EMBL" id="PVNG01000028">
    <property type="protein sequence ID" value="PRX53375.1"/>
    <property type="molecule type" value="Genomic_DNA"/>
</dbReference>
<evidence type="ECO:0000256" key="1">
    <source>
        <dbReference type="ARBA" id="ARBA00023015"/>
    </source>
</evidence>
<dbReference type="GO" id="GO:0003700">
    <property type="term" value="F:DNA-binding transcription factor activity"/>
    <property type="evidence" value="ECO:0007669"/>
    <property type="project" value="TreeGrafter"/>
</dbReference>
<evidence type="ECO:0000313" key="7">
    <source>
        <dbReference type="Proteomes" id="UP000238312"/>
    </source>
</evidence>
<reference evidence="6 7" key="1">
    <citation type="submission" date="2018-03" db="EMBL/GenBank/DDBJ databases">
        <title>Genomic Encyclopedia of Type Strains, Phase III (KMG-III): the genomes of soil and plant-associated and newly described type strains.</title>
        <authorList>
            <person name="Whitman W."/>
        </authorList>
    </citation>
    <scope>NUCLEOTIDE SEQUENCE [LARGE SCALE GENOMIC DNA]</scope>
    <source>
        <strain evidence="6 7">CGMCC 4.7104</strain>
    </source>
</reference>
<dbReference type="SUPFAM" id="SSF46689">
    <property type="entry name" value="Homeodomain-like"/>
    <property type="match status" value="1"/>
</dbReference>
<keyword evidence="2 4" id="KW-0238">DNA-binding</keyword>
<dbReference type="RefSeq" id="WP_106251032.1">
    <property type="nucleotide sequence ID" value="NZ_PVNG01000028.1"/>
</dbReference>
<evidence type="ECO:0000256" key="3">
    <source>
        <dbReference type="ARBA" id="ARBA00023163"/>
    </source>
</evidence>
<organism evidence="6 7">
    <name type="scientific">Nonomuraea fuscirosea</name>
    <dbReference type="NCBI Taxonomy" id="1291556"/>
    <lineage>
        <taxon>Bacteria</taxon>
        <taxon>Bacillati</taxon>
        <taxon>Actinomycetota</taxon>
        <taxon>Actinomycetes</taxon>
        <taxon>Streptosporangiales</taxon>
        <taxon>Streptosporangiaceae</taxon>
        <taxon>Nonomuraea</taxon>
    </lineage>
</organism>
<dbReference type="OrthoDB" id="3296001at2"/>
<accession>A0A2T0M7G8</accession>
<comment type="caution">
    <text evidence="6">The sequence shown here is derived from an EMBL/GenBank/DDBJ whole genome shotgun (WGS) entry which is preliminary data.</text>
</comment>
<keyword evidence="1" id="KW-0805">Transcription regulation</keyword>
<dbReference type="Pfam" id="PF00440">
    <property type="entry name" value="TetR_N"/>
    <property type="match status" value="1"/>
</dbReference>
<dbReference type="PRINTS" id="PR00455">
    <property type="entry name" value="HTHTETR"/>
</dbReference>
<dbReference type="InterPro" id="IPR009057">
    <property type="entry name" value="Homeodomain-like_sf"/>
</dbReference>
<dbReference type="AlphaFoldDB" id="A0A2T0M7G8"/>
<proteinExistence type="predicted"/>
<dbReference type="PANTHER" id="PTHR30055">
    <property type="entry name" value="HTH-TYPE TRANSCRIPTIONAL REGULATOR RUTR"/>
    <property type="match status" value="1"/>
</dbReference>
<evidence type="ECO:0000256" key="4">
    <source>
        <dbReference type="PROSITE-ProRule" id="PRU00335"/>
    </source>
</evidence>
<feature type="domain" description="HTH tetR-type" evidence="5">
    <location>
        <begin position="11"/>
        <end position="71"/>
    </location>
</feature>
<name>A0A2T0M7G8_9ACTN</name>
<evidence type="ECO:0000313" key="6">
    <source>
        <dbReference type="EMBL" id="PRX53375.1"/>
    </source>
</evidence>
<dbReference type="PROSITE" id="PS50977">
    <property type="entry name" value="HTH_TETR_2"/>
    <property type="match status" value="1"/>
</dbReference>
<dbReference type="InterPro" id="IPR001647">
    <property type="entry name" value="HTH_TetR"/>
</dbReference>
<evidence type="ECO:0000256" key="2">
    <source>
        <dbReference type="ARBA" id="ARBA00023125"/>
    </source>
</evidence>
<dbReference type="Gene3D" id="1.10.357.10">
    <property type="entry name" value="Tetracycline Repressor, domain 2"/>
    <property type="match status" value="1"/>
</dbReference>
<dbReference type="Proteomes" id="UP000238312">
    <property type="component" value="Unassembled WGS sequence"/>
</dbReference>
<keyword evidence="7" id="KW-1185">Reference proteome</keyword>
<keyword evidence="3" id="KW-0804">Transcription</keyword>
<gene>
    <name evidence="6" type="ORF">B0I32_128131</name>
</gene>
<feature type="DNA-binding region" description="H-T-H motif" evidence="4">
    <location>
        <begin position="34"/>
        <end position="53"/>
    </location>
</feature>
<dbReference type="GO" id="GO:0000976">
    <property type="term" value="F:transcription cis-regulatory region binding"/>
    <property type="evidence" value="ECO:0007669"/>
    <property type="project" value="TreeGrafter"/>
</dbReference>